<dbReference type="Gene3D" id="3.20.20.150">
    <property type="entry name" value="Divalent-metal-dependent TIM barrel enzymes"/>
    <property type="match status" value="1"/>
</dbReference>
<reference evidence="2 3" key="1">
    <citation type="submission" date="2016-10" db="EMBL/GenBank/DDBJ databases">
        <authorList>
            <person name="de Groot N.N."/>
        </authorList>
    </citation>
    <scope>NUCLEOTIDE SEQUENCE [LARGE SCALE GENOMIC DNA]</scope>
    <source>
        <strain evidence="2 3">Vu-144</strain>
    </source>
</reference>
<dbReference type="Proteomes" id="UP000199041">
    <property type="component" value="Unassembled WGS sequence"/>
</dbReference>
<keyword evidence="2" id="KW-0413">Isomerase</keyword>
<feature type="domain" description="Xylose isomerase-like TIM barrel" evidence="1">
    <location>
        <begin position="78"/>
        <end position="303"/>
    </location>
</feature>
<dbReference type="InterPro" id="IPR013022">
    <property type="entry name" value="Xyl_isomerase-like_TIM-brl"/>
</dbReference>
<accession>A0A1H4BGX8</accession>
<dbReference type="InterPro" id="IPR050312">
    <property type="entry name" value="IolE/XylAMocC-like"/>
</dbReference>
<dbReference type="STRING" id="551991.SAMN05192529_12136"/>
<name>A0A1H4BGX8_9BACT</name>
<dbReference type="InterPro" id="IPR036237">
    <property type="entry name" value="Xyl_isomerase-like_sf"/>
</dbReference>
<organism evidence="2 3">
    <name type="scientific">Arachidicoccus rhizosphaerae</name>
    <dbReference type="NCBI Taxonomy" id="551991"/>
    <lineage>
        <taxon>Bacteria</taxon>
        <taxon>Pseudomonadati</taxon>
        <taxon>Bacteroidota</taxon>
        <taxon>Chitinophagia</taxon>
        <taxon>Chitinophagales</taxon>
        <taxon>Chitinophagaceae</taxon>
        <taxon>Arachidicoccus</taxon>
    </lineage>
</organism>
<protein>
    <submittedName>
        <fullName evidence="2">Sugar phosphate isomerase/epimerase</fullName>
    </submittedName>
</protein>
<dbReference type="SUPFAM" id="SSF51658">
    <property type="entry name" value="Xylose isomerase-like"/>
    <property type="match status" value="1"/>
</dbReference>
<dbReference type="Pfam" id="PF01261">
    <property type="entry name" value="AP_endonuc_2"/>
    <property type="match status" value="1"/>
</dbReference>
<dbReference type="AlphaFoldDB" id="A0A1H4BGX8"/>
<keyword evidence="3" id="KW-1185">Reference proteome</keyword>
<evidence type="ECO:0000313" key="3">
    <source>
        <dbReference type="Proteomes" id="UP000199041"/>
    </source>
</evidence>
<dbReference type="RefSeq" id="WP_211481876.1">
    <property type="nucleotide sequence ID" value="NZ_FNQY01000021.1"/>
</dbReference>
<dbReference type="EMBL" id="FNQY01000021">
    <property type="protein sequence ID" value="SEA47391.1"/>
    <property type="molecule type" value="Genomic_DNA"/>
</dbReference>
<dbReference type="GO" id="GO:0016853">
    <property type="term" value="F:isomerase activity"/>
    <property type="evidence" value="ECO:0007669"/>
    <property type="project" value="UniProtKB-KW"/>
</dbReference>
<evidence type="ECO:0000313" key="2">
    <source>
        <dbReference type="EMBL" id="SEA47391.1"/>
    </source>
</evidence>
<dbReference type="PANTHER" id="PTHR12110">
    <property type="entry name" value="HYDROXYPYRUVATE ISOMERASE"/>
    <property type="match status" value="1"/>
</dbReference>
<gene>
    <name evidence="2" type="ORF">SAMN05192529_12136</name>
</gene>
<proteinExistence type="predicted"/>
<evidence type="ECO:0000259" key="1">
    <source>
        <dbReference type="Pfam" id="PF01261"/>
    </source>
</evidence>
<sequence>MKAKEVSKNVVTGSMVSRGEFLKRSALASLAVLTASRSLRAGSLFLPSPPNSKFHGVQVGVTTYSYRSMVDEIHHVLQYIVESGINAVELKGHAVEKYAGLPEDKSKIAEWRATVGMEKFKEIRRMFDKAGVRIYAFKPDNALGVNNTDEEIAYALRVTKILGAPTTTTELPKESAQTLRLGKMGEKHGVFIGYHAHLQATDTVWDTALTQSPNNTMNLDCGHYIASGGANTAQSLLALIQHKHDRITSLHIKDRKTKAHGGANLAWGEGDTPIKEILQLLKNKQYKFPATIELEYQIPEGSDAVKEVKKCVEYSKEALG</sequence>